<dbReference type="EMBL" id="JBGEWD010000007">
    <property type="protein sequence ID" value="MEY8000326.1"/>
    <property type="molecule type" value="Genomic_DNA"/>
</dbReference>
<comment type="caution">
    <text evidence="1">The sequence shown here is derived from an EMBL/GenBank/DDBJ whole genome shotgun (WGS) entry which is preliminary data.</text>
</comment>
<proteinExistence type="predicted"/>
<evidence type="ECO:0000313" key="2">
    <source>
        <dbReference type="Proteomes" id="UP001564657"/>
    </source>
</evidence>
<reference evidence="1 2" key="1">
    <citation type="submission" date="2024-08" db="EMBL/GenBank/DDBJ databases">
        <title>Clostridium lapicellarii sp. nov., and Clostridium renhuaiense sp. nov., two species isolated from the mud in a fermentation cellar used for producing sauce-flavour Chinese liquors.</title>
        <authorList>
            <person name="Yang F."/>
            <person name="Wang H."/>
            <person name="Chen L.Q."/>
            <person name="Zhou N."/>
            <person name="Lu J.J."/>
            <person name="Pu X.X."/>
            <person name="Wan B."/>
            <person name="Wang L."/>
            <person name="Liu S.J."/>
        </authorList>
    </citation>
    <scope>NUCLEOTIDE SEQUENCE [LARGE SCALE GENOMIC DNA]</scope>
    <source>
        <strain evidence="1 2">MT-5</strain>
    </source>
</reference>
<organism evidence="1 2">
    <name type="scientific">Clostridium moutaii</name>
    <dbReference type="NCBI Taxonomy" id="3240932"/>
    <lineage>
        <taxon>Bacteria</taxon>
        <taxon>Bacillati</taxon>
        <taxon>Bacillota</taxon>
        <taxon>Clostridia</taxon>
        <taxon>Eubacteriales</taxon>
        <taxon>Clostridiaceae</taxon>
        <taxon>Clostridium</taxon>
    </lineage>
</organism>
<sequence length="222" mass="25769">MLKRTITAELIKKFNELLIKILDGKKNKNYRETLDLIDTAFKDMFRLSLKFFNSLSVDSLMEMVKINGTINTDKCIIMAKLLEEEGDVLESENKLNDSFYIHQKSLHLFLNAYLSERVDCELEVHFSDIDSIIGKICQYKLSYELENQIIAYYTKSCKYDKAEDIIYELLQESAYSAQSIKYSIEFYNNLLLKSDSELCAGNLPREEIIDSLSSLKTSLQKL</sequence>
<dbReference type="Proteomes" id="UP001564657">
    <property type="component" value="Unassembled WGS sequence"/>
</dbReference>
<name>A0ABV4BRF9_9CLOT</name>
<keyword evidence="2" id="KW-1185">Reference proteome</keyword>
<dbReference type="Pfam" id="PF20092">
    <property type="entry name" value="DUF6483"/>
    <property type="match status" value="1"/>
</dbReference>
<protein>
    <submittedName>
        <fullName evidence="1">DUF6483 family protein</fullName>
    </submittedName>
</protein>
<dbReference type="RefSeq" id="WP_369704212.1">
    <property type="nucleotide sequence ID" value="NZ_JBGEWD010000007.1"/>
</dbReference>
<gene>
    <name evidence="1" type="ORF">AB8U03_08975</name>
</gene>
<accession>A0ABV4BRF9</accession>
<dbReference type="InterPro" id="IPR045507">
    <property type="entry name" value="DUF6483"/>
</dbReference>
<evidence type="ECO:0000313" key="1">
    <source>
        <dbReference type="EMBL" id="MEY8000326.1"/>
    </source>
</evidence>